<evidence type="ECO:0000313" key="1">
    <source>
        <dbReference type="EMBL" id="EGS21976.1"/>
    </source>
</evidence>
<sequence length="480" mass="55872">MDNKPWQLFSDDCPTEILLQIFLNCHSLRDVAALIFTSRRLASVWEEHHSVIIWHVGSREIPAFDRALMAARAIDDVWIAWHQPFEPPPKINLEKLTWKYRMPDCDDLGMVFSLQHLARCLERRLQNCAIVKQHYQGEKFSLWQERVERAFYTVLLLLAVVSRTYNEPLERDSGRSIMPDYGFNPEKEFPDWNYDEALKGLAALLRREYGMDPIDNPNSQDPFIEVAKDILRHPAYMCYVDVEKQEPVFGRFAEWFVQSTLELYRTAPPEEEASWCLFNCHSDPDSADWDNSSYALYDASALNQQFKRSSDNSGAAKFVFYELMRALLMHSVLKDHLTLRRARYDDVPYEFNPNNDEPPTKSRFGKPELPPRKARIMVVVSPENFTPCEVITSEKVSKRFRVVDVNCGRREGPPDIDVLMGKLVECSYGRGMWPRDMNATLARYDPLLTPWHFMVAREFGLYLKNGSAEISLGLPRWEPL</sequence>
<accession>G0S8L6</accession>
<dbReference type="EMBL" id="GL988041">
    <property type="protein sequence ID" value="EGS21976.1"/>
    <property type="molecule type" value="Genomic_DNA"/>
</dbReference>
<dbReference type="STRING" id="759272.G0S8L6"/>
<dbReference type="eggNOG" id="ENOG502T9WB">
    <property type="taxonomic scope" value="Eukaryota"/>
</dbReference>
<dbReference type="HOGENOM" id="CLU_568575_0_0_1"/>
<proteinExistence type="predicted"/>
<protein>
    <recommendedName>
        <fullName evidence="3">F-box domain-containing protein</fullName>
    </recommendedName>
</protein>
<gene>
    <name evidence="1" type="ORF">CTHT_0038520</name>
</gene>
<dbReference type="GeneID" id="18257890"/>
<keyword evidence="2" id="KW-1185">Reference proteome</keyword>
<name>G0S8L6_CHATD</name>
<reference evidence="1 2" key="1">
    <citation type="journal article" date="2011" name="Cell">
        <title>Insight into structure and assembly of the nuclear pore complex by utilizing the genome of a eukaryotic thermophile.</title>
        <authorList>
            <person name="Amlacher S."/>
            <person name="Sarges P."/>
            <person name="Flemming D."/>
            <person name="van Noort V."/>
            <person name="Kunze R."/>
            <person name="Devos D.P."/>
            <person name="Arumugam M."/>
            <person name="Bork P."/>
            <person name="Hurt E."/>
        </authorList>
    </citation>
    <scope>NUCLEOTIDE SEQUENCE [LARGE SCALE GENOMIC DNA]</scope>
    <source>
        <strain evidence="2">DSM 1495 / CBS 144.50 / IMI 039719</strain>
    </source>
</reference>
<dbReference type="Proteomes" id="UP000008066">
    <property type="component" value="Unassembled WGS sequence"/>
</dbReference>
<organism evidence="2">
    <name type="scientific">Chaetomium thermophilum (strain DSM 1495 / CBS 144.50 / IMI 039719)</name>
    <name type="common">Thermochaetoides thermophila</name>
    <dbReference type="NCBI Taxonomy" id="759272"/>
    <lineage>
        <taxon>Eukaryota</taxon>
        <taxon>Fungi</taxon>
        <taxon>Dikarya</taxon>
        <taxon>Ascomycota</taxon>
        <taxon>Pezizomycotina</taxon>
        <taxon>Sordariomycetes</taxon>
        <taxon>Sordariomycetidae</taxon>
        <taxon>Sordariales</taxon>
        <taxon>Chaetomiaceae</taxon>
        <taxon>Thermochaetoides</taxon>
    </lineage>
</organism>
<evidence type="ECO:0008006" key="3">
    <source>
        <dbReference type="Google" id="ProtNLM"/>
    </source>
</evidence>
<dbReference type="RefSeq" id="XP_006694272.1">
    <property type="nucleotide sequence ID" value="XM_006694209.1"/>
</dbReference>
<dbReference type="OrthoDB" id="5280464at2759"/>
<evidence type="ECO:0000313" key="2">
    <source>
        <dbReference type="Proteomes" id="UP000008066"/>
    </source>
</evidence>
<dbReference type="KEGG" id="cthr:CTHT_0038520"/>
<dbReference type="AlphaFoldDB" id="G0S8L6"/>